<accession>A0A6M3MAE9</accession>
<dbReference type="EMBL" id="MT143735">
    <property type="protein sequence ID" value="QJB01812.1"/>
    <property type="molecule type" value="Genomic_DNA"/>
</dbReference>
<protein>
    <submittedName>
        <fullName evidence="2">Uncharacterized protein</fullName>
    </submittedName>
</protein>
<organism evidence="2">
    <name type="scientific">viral metagenome</name>
    <dbReference type="NCBI Taxonomy" id="1070528"/>
    <lineage>
        <taxon>unclassified sequences</taxon>
        <taxon>metagenomes</taxon>
        <taxon>organismal metagenomes</taxon>
    </lineage>
</organism>
<gene>
    <name evidence="1" type="ORF">MM171A01759_0009</name>
    <name evidence="2" type="ORF">MM171B01954_0009</name>
</gene>
<proteinExistence type="predicted"/>
<dbReference type="EMBL" id="MT143584">
    <property type="protein sequence ID" value="QJA98484.1"/>
    <property type="molecule type" value="Genomic_DNA"/>
</dbReference>
<reference evidence="2" key="1">
    <citation type="submission" date="2020-03" db="EMBL/GenBank/DDBJ databases">
        <title>The deep terrestrial virosphere.</title>
        <authorList>
            <person name="Holmfeldt K."/>
            <person name="Nilsson E."/>
            <person name="Simone D."/>
            <person name="Lopez-Fernandez M."/>
            <person name="Wu X."/>
            <person name="de Brujin I."/>
            <person name="Lundin D."/>
            <person name="Andersson A."/>
            <person name="Bertilsson S."/>
            <person name="Dopson M."/>
        </authorList>
    </citation>
    <scope>NUCLEOTIDE SEQUENCE</scope>
    <source>
        <strain evidence="1">MM171A01759</strain>
        <strain evidence="2">MM171B01954</strain>
    </source>
</reference>
<name>A0A6M3MAE9_9ZZZZ</name>
<sequence>MINTLFGWHVAQKFKAKFITVTFEESLTAGAADTISLADAVDGTLLSQMLETDNFILLDVFSYADPGFVQIEVLPDNDSTKKFRIEATKNPSRVPIMPPKMAEVDLVLDYTNEDQPNDLYISFSAMRINQDKLPDFTLLAELLPDSIERMDIELLNIRMILDNQLAIAVAEYPDVVLPWDVPQPREKVEDYKEFCKRR</sequence>
<dbReference type="AlphaFoldDB" id="A0A6M3MAE9"/>
<evidence type="ECO:0000313" key="2">
    <source>
        <dbReference type="EMBL" id="QJB01812.1"/>
    </source>
</evidence>
<evidence type="ECO:0000313" key="1">
    <source>
        <dbReference type="EMBL" id="QJA98484.1"/>
    </source>
</evidence>